<dbReference type="Gene3D" id="3.20.20.140">
    <property type="entry name" value="Metal-dependent hydrolases"/>
    <property type="match status" value="1"/>
</dbReference>
<gene>
    <name evidence="2" type="ORF">H8S07_01540</name>
</gene>
<dbReference type="Proteomes" id="UP000647235">
    <property type="component" value="Unassembled WGS sequence"/>
</dbReference>
<dbReference type="PANTHER" id="PTHR36928:SF1">
    <property type="entry name" value="PHOSPHATASE YCDX-RELATED"/>
    <property type="match status" value="1"/>
</dbReference>
<feature type="domain" description="Polymerase/histidinol phosphatase N-terminal" evidence="1">
    <location>
        <begin position="5"/>
        <end position="79"/>
    </location>
</feature>
<dbReference type="PANTHER" id="PTHR36928">
    <property type="entry name" value="PHOSPHATASE YCDX-RELATED"/>
    <property type="match status" value="1"/>
</dbReference>
<dbReference type="EMBL" id="JACOOY010000002">
    <property type="protein sequence ID" value="MBC5663969.1"/>
    <property type="molecule type" value="Genomic_DNA"/>
</dbReference>
<dbReference type="InterPro" id="IPR003141">
    <property type="entry name" value="Pol/His_phosphatase_N"/>
</dbReference>
<proteinExistence type="predicted"/>
<dbReference type="InterPro" id="IPR016195">
    <property type="entry name" value="Pol/histidinol_Pase-like"/>
</dbReference>
<reference evidence="2 3" key="1">
    <citation type="submission" date="2020-08" db="EMBL/GenBank/DDBJ databases">
        <title>Genome public.</title>
        <authorList>
            <person name="Liu C."/>
            <person name="Sun Q."/>
        </authorList>
    </citation>
    <scope>NUCLEOTIDE SEQUENCE [LARGE SCALE GENOMIC DNA]</scope>
    <source>
        <strain evidence="2 3">NSJ-36</strain>
    </source>
</reference>
<keyword evidence="3" id="KW-1185">Reference proteome</keyword>
<dbReference type="InterPro" id="IPR004013">
    <property type="entry name" value="PHP_dom"/>
</dbReference>
<evidence type="ECO:0000259" key="1">
    <source>
        <dbReference type="SMART" id="SM00481"/>
    </source>
</evidence>
<evidence type="ECO:0000313" key="3">
    <source>
        <dbReference type="Proteomes" id="UP000647235"/>
    </source>
</evidence>
<sequence length="241" mass="26847">MTIEIDTHAHTLVSGHAYNTMREMVQMAAEKGLKGLALTEHAPKMPGSTNLYYFENLGVVPRKMYGIDVLLGSELNILDAAGSVDLPKSVLRKLDIAIASIHTLCFEDEWKKEPVTEAYLNAMENPWIDIIGHPDDGRFPVDYPTIVKKAKETGTLLELNNSSLRPGGFRQNTKENAIEMLRCCKELGAKIVLGSDAHVDAFIADCTWSEPVLREVDFPEELIVNTSIVKLKEALKRNKKL</sequence>
<accession>A0ABR7ERI0</accession>
<dbReference type="InterPro" id="IPR050243">
    <property type="entry name" value="PHP_phosphatase"/>
</dbReference>
<dbReference type="RefSeq" id="WP_118661286.1">
    <property type="nucleotide sequence ID" value="NZ_JACOOY010000002.1"/>
</dbReference>
<dbReference type="Pfam" id="PF02811">
    <property type="entry name" value="PHP"/>
    <property type="match status" value="1"/>
</dbReference>
<dbReference type="CDD" id="cd07437">
    <property type="entry name" value="PHP_HisPPase_Ycdx_like"/>
    <property type="match status" value="1"/>
</dbReference>
<dbReference type="NCBIfam" id="NF006702">
    <property type="entry name" value="PRK09248.1"/>
    <property type="match status" value="1"/>
</dbReference>
<name>A0ABR7ERI0_9FIRM</name>
<dbReference type="SUPFAM" id="SSF89550">
    <property type="entry name" value="PHP domain-like"/>
    <property type="match status" value="1"/>
</dbReference>
<organism evidence="2 3">
    <name type="scientific">Dorea hominis</name>
    <dbReference type="NCBI Taxonomy" id="2763040"/>
    <lineage>
        <taxon>Bacteria</taxon>
        <taxon>Bacillati</taxon>
        <taxon>Bacillota</taxon>
        <taxon>Clostridia</taxon>
        <taxon>Lachnospirales</taxon>
        <taxon>Lachnospiraceae</taxon>
        <taxon>Dorea</taxon>
    </lineage>
</organism>
<protein>
    <submittedName>
        <fullName evidence="2">Phosphatase</fullName>
    </submittedName>
</protein>
<comment type="caution">
    <text evidence="2">The sequence shown here is derived from an EMBL/GenBank/DDBJ whole genome shotgun (WGS) entry which is preliminary data.</text>
</comment>
<dbReference type="SMART" id="SM00481">
    <property type="entry name" value="POLIIIAc"/>
    <property type="match status" value="1"/>
</dbReference>
<evidence type="ECO:0000313" key="2">
    <source>
        <dbReference type="EMBL" id="MBC5663969.1"/>
    </source>
</evidence>